<sequence>MAQPSNQFSVGRLRQVGLNGKGNDTVTSRLAQFWPLALPFEPRLKIRNPEGTPI</sequence>
<gene>
    <name evidence="1" type="ORF">PDIGIT_LOCUS4458</name>
</gene>
<comment type="caution">
    <text evidence="1">The sequence shown here is derived from an EMBL/GenBank/DDBJ whole genome shotgun (WGS) entry which is preliminary data.</text>
</comment>
<accession>A0A9W4XGU6</accession>
<keyword evidence="2" id="KW-1185">Reference proteome</keyword>
<dbReference type="EMBL" id="CAOQHR010000003">
    <property type="protein sequence ID" value="CAI6331433.1"/>
    <property type="molecule type" value="Genomic_DNA"/>
</dbReference>
<name>A0A9W4XGU6_9PLEO</name>
<evidence type="ECO:0000313" key="2">
    <source>
        <dbReference type="Proteomes" id="UP001152607"/>
    </source>
</evidence>
<dbReference type="AlphaFoldDB" id="A0A9W4XGU6"/>
<dbReference type="Proteomes" id="UP001152607">
    <property type="component" value="Unassembled WGS sequence"/>
</dbReference>
<proteinExistence type="predicted"/>
<evidence type="ECO:0000313" key="1">
    <source>
        <dbReference type="EMBL" id="CAI6331433.1"/>
    </source>
</evidence>
<reference evidence="1" key="1">
    <citation type="submission" date="2023-01" db="EMBL/GenBank/DDBJ databases">
        <authorList>
            <person name="Van Ghelder C."/>
            <person name="Rancurel C."/>
        </authorList>
    </citation>
    <scope>NUCLEOTIDE SEQUENCE</scope>
    <source>
        <strain evidence="1">CNCM I-4278</strain>
    </source>
</reference>
<protein>
    <submittedName>
        <fullName evidence="1">Uncharacterized protein</fullName>
    </submittedName>
</protein>
<organism evidence="1 2">
    <name type="scientific">Periconia digitata</name>
    <dbReference type="NCBI Taxonomy" id="1303443"/>
    <lineage>
        <taxon>Eukaryota</taxon>
        <taxon>Fungi</taxon>
        <taxon>Dikarya</taxon>
        <taxon>Ascomycota</taxon>
        <taxon>Pezizomycotina</taxon>
        <taxon>Dothideomycetes</taxon>
        <taxon>Pleosporomycetidae</taxon>
        <taxon>Pleosporales</taxon>
        <taxon>Massarineae</taxon>
        <taxon>Periconiaceae</taxon>
        <taxon>Periconia</taxon>
    </lineage>
</organism>